<keyword evidence="8 13" id="KW-0238">DNA-binding</keyword>
<dbReference type="InterPro" id="IPR008918">
    <property type="entry name" value="HhH2"/>
</dbReference>
<reference evidence="17" key="1">
    <citation type="journal article" date="2013" name="Stand. Genomic Sci.">
        <title>Complete genome sequence of Coriobacterium glomerans type strain (PW2(T)) from the midgut of Pyrrhocoris apterus L. (red soldier bug).</title>
        <authorList>
            <person name="Stackebrandt E."/>
            <person name="Zeytun A."/>
            <person name="Lapidus A."/>
            <person name="Nolan M."/>
            <person name="Lucas S."/>
            <person name="Hammon N."/>
            <person name="Deshpande S."/>
            <person name="Cheng J.F."/>
            <person name="Tapia R."/>
            <person name="Goodwin L.A."/>
            <person name="Pitluck S."/>
            <person name="Liolios K."/>
            <person name="Pagani I."/>
            <person name="Ivanova N."/>
            <person name="Mavromatis K."/>
            <person name="Mikhailova N."/>
            <person name="Huntemann M."/>
            <person name="Pati A."/>
            <person name="Chen A."/>
            <person name="Palaniappan K."/>
            <person name="Chang Y.J."/>
            <person name="Land M."/>
            <person name="Hauser L."/>
            <person name="Rohde M."/>
            <person name="Pukall R."/>
            <person name="Goker M."/>
            <person name="Detter J.C."/>
            <person name="Woyke T."/>
            <person name="Bristow J."/>
            <person name="Eisen J.A."/>
            <person name="Markowitz V."/>
            <person name="Hugenholtz P."/>
            <person name="Kyrpides N.C."/>
            <person name="Klenk H.P."/>
        </authorList>
    </citation>
    <scope>NUCLEOTIDE SEQUENCE</scope>
    <source>
        <strain evidence="17">ATCC 49209 / DSM 20642 / JCM 10262 / PW2</strain>
    </source>
</reference>
<dbReference type="InterPro" id="IPR020046">
    <property type="entry name" value="5-3_exonucl_a-hlix_arch_N"/>
</dbReference>
<dbReference type="GO" id="GO:0006302">
    <property type="term" value="P:double-strand break repair"/>
    <property type="evidence" value="ECO:0007669"/>
    <property type="project" value="TreeGrafter"/>
</dbReference>
<keyword evidence="17" id="KW-1185">Reference proteome</keyword>
<keyword evidence="3 13" id="KW-0548">Nucleotidyltransferase</keyword>
<dbReference type="RefSeq" id="WP_013709055.1">
    <property type="nucleotide sequence ID" value="NC_015389.1"/>
</dbReference>
<dbReference type="Proteomes" id="UP000006851">
    <property type="component" value="Chromosome"/>
</dbReference>
<dbReference type="CDD" id="cd08637">
    <property type="entry name" value="DNA_pol_A_pol_I_C"/>
    <property type="match status" value="1"/>
</dbReference>
<dbReference type="InterPro" id="IPR001098">
    <property type="entry name" value="DNA-dir_DNA_pol_A_palm_dom"/>
</dbReference>
<feature type="domain" description="DNA-directed DNA polymerase family A palm" evidence="15">
    <location>
        <begin position="700"/>
        <end position="906"/>
    </location>
</feature>
<dbReference type="GO" id="GO:0008409">
    <property type="term" value="F:5'-3' exonuclease activity"/>
    <property type="evidence" value="ECO:0007669"/>
    <property type="project" value="UniProtKB-UniRule"/>
</dbReference>
<name>F2N8C9_CORGP</name>
<dbReference type="HOGENOM" id="CLU_004675_0_0_11"/>
<dbReference type="Pfam" id="PF01367">
    <property type="entry name" value="5_3_exonuc"/>
    <property type="match status" value="1"/>
</dbReference>
<evidence type="ECO:0000256" key="11">
    <source>
        <dbReference type="ARBA" id="ARBA00053603"/>
    </source>
</evidence>
<dbReference type="OrthoDB" id="9806424at2"/>
<dbReference type="GO" id="GO:0006261">
    <property type="term" value="P:DNA-templated DNA replication"/>
    <property type="evidence" value="ECO:0007669"/>
    <property type="project" value="UniProtKB-UniRule"/>
</dbReference>
<evidence type="ECO:0000259" key="14">
    <source>
        <dbReference type="SMART" id="SM00475"/>
    </source>
</evidence>
<keyword evidence="13" id="KW-0378">Hydrolase</keyword>
<dbReference type="Gene3D" id="3.30.420.10">
    <property type="entry name" value="Ribonuclease H-like superfamily/Ribonuclease H"/>
    <property type="match status" value="1"/>
</dbReference>
<evidence type="ECO:0000256" key="4">
    <source>
        <dbReference type="ARBA" id="ARBA00022705"/>
    </source>
</evidence>
<dbReference type="EMBL" id="CP002628">
    <property type="protein sequence ID" value="AEB07312.1"/>
    <property type="molecule type" value="Genomic_DNA"/>
</dbReference>
<dbReference type="Gene3D" id="3.30.70.370">
    <property type="match status" value="1"/>
</dbReference>
<dbReference type="InterPro" id="IPR029060">
    <property type="entry name" value="PIN-like_dom_sf"/>
</dbReference>
<dbReference type="InterPro" id="IPR043502">
    <property type="entry name" value="DNA/RNA_pol_sf"/>
</dbReference>
<dbReference type="CDD" id="cd09859">
    <property type="entry name" value="PIN_53EXO"/>
    <property type="match status" value="1"/>
</dbReference>
<dbReference type="PRINTS" id="PR00868">
    <property type="entry name" value="DNAPOLI"/>
</dbReference>
<dbReference type="InterPro" id="IPR036397">
    <property type="entry name" value="RNaseH_sf"/>
</dbReference>
<dbReference type="NCBIfam" id="NF004397">
    <property type="entry name" value="PRK05755.1"/>
    <property type="match status" value="1"/>
</dbReference>
<dbReference type="Gene3D" id="3.40.50.1010">
    <property type="entry name" value="5'-nuclease"/>
    <property type="match status" value="1"/>
</dbReference>
<accession>F2N8C9</accession>
<keyword evidence="4 13" id="KW-0235">DNA replication</keyword>
<comment type="similarity">
    <text evidence="1 13">Belongs to the DNA polymerase type-A family.</text>
</comment>
<dbReference type="SUPFAM" id="SSF56672">
    <property type="entry name" value="DNA/RNA polymerases"/>
    <property type="match status" value="1"/>
</dbReference>
<dbReference type="SUPFAM" id="SSF47807">
    <property type="entry name" value="5' to 3' exonuclease, C-terminal subdomain"/>
    <property type="match status" value="1"/>
</dbReference>
<evidence type="ECO:0000256" key="7">
    <source>
        <dbReference type="ARBA" id="ARBA00022932"/>
    </source>
</evidence>
<organism evidence="16 17">
    <name type="scientific">Coriobacterium glomerans (strain ATCC 49209 / DSM 20642 / JCM 10262 / PW2)</name>
    <dbReference type="NCBI Taxonomy" id="700015"/>
    <lineage>
        <taxon>Bacteria</taxon>
        <taxon>Bacillati</taxon>
        <taxon>Actinomycetota</taxon>
        <taxon>Coriobacteriia</taxon>
        <taxon>Coriobacteriales</taxon>
        <taxon>Coriobacteriaceae</taxon>
        <taxon>Coriobacterium</taxon>
    </lineage>
</organism>
<dbReference type="CDD" id="cd09898">
    <property type="entry name" value="H3TH_53EXO"/>
    <property type="match status" value="1"/>
</dbReference>
<gene>
    <name evidence="13" type="primary">polA</name>
    <name evidence="16" type="ordered locus">Corgl_1210</name>
</gene>
<dbReference type="InterPro" id="IPR002421">
    <property type="entry name" value="5-3_exonuclease"/>
</dbReference>
<dbReference type="InterPro" id="IPR036279">
    <property type="entry name" value="5-3_exonuclease_C_sf"/>
</dbReference>
<feature type="domain" description="5'-3' exonuclease" evidence="14">
    <location>
        <begin position="27"/>
        <end position="288"/>
    </location>
</feature>
<evidence type="ECO:0000256" key="13">
    <source>
        <dbReference type="RuleBase" id="RU004460"/>
    </source>
</evidence>
<proteinExistence type="inferred from homology"/>
<evidence type="ECO:0000256" key="6">
    <source>
        <dbReference type="ARBA" id="ARBA00022839"/>
    </source>
</evidence>
<dbReference type="KEGG" id="cgo:Corgl_1210"/>
<dbReference type="eggNOG" id="COG0749">
    <property type="taxonomic scope" value="Bacteria"/>
</dbReference>
<dbReference type="PANTHER" id="PTHR10133:SF27">
    <property type="entry name" value="DNA POLYMERASE NU"/>
    <property type="match status" value="1"/>
</dbReference>
<dbReference type="FunFam" id="1.10.150.20:FF:000002">
    <property type="entry name" value="DNA polymerase I"/>
    <property type="match status" value="1"/>
</dbReference>
<dbReference type="Gene3D" id="1.20.1060.10">
    <property type="entry name" value="Taq DNA Polymerase, Chain T, domain 4"/>
    <property type="match status" value="1"/>
</dbReference>
<dbReference type="SMART" id="SM00482">
    <property type="entry name" value="POLAc"/>
    <property type="match status" value="1"/>
</dbReference>
<dbReference type="Gene3D" id="1.10.150.20">
    <property type="entry name" value="5' to 3' exonuclease, C-terminal subdomain"/>
    <property type="match status" value="2"/>
</dbReference>
<keyword evidence="6 13" id="KW-0269">Exonuclease</keyword>
<dbReference type="PANTHER" id="PTHR10133">
    <property type="entry name" value="DNA POLYMERASE I"/>
    <property type="match status" value="1"/>
</dbReference>
<evidence type="ECO:0000259" key="15">
    <source>
        <dbReference type="SMART" id="SM00482"/>
    </source>
</evidence>
<dbReference type="InterPro" id="IPR020045">
    <property type="entry name" value="DNA_polI_H3TH"/>
</dbReference>
<dbReference type="FunFam" id="1.10.150.20:FF:000003">
    <property type="entry name" value="DNA polymerase I"/>
    <property type="match status" value="1"/>
</dbReference>
<protein>
    <recommendedName>
        <fullName evidence="12 13">DNA polymerase I</fullName>
        <ecNumber evidence="12 13">2.7.7.7</ecNumber>
    </recommendedName>
</protein>
<evidence type="ECO:0000313" key="16">
    <source>
        <dbReference type="EMBL" id="AEB07312.1"/>
    </source>
</evidence>
<evidence type="ECO:0000256" key="8">
    <source>
        <dbReference type="ARBA" id="ARBA00023125"/>
    </source>
</evidence>
<sequence>MTDSASGYTLQQASVAPAADTCDEPVRRTIAVVDGNSLMHRAFHAIPPSMNAPDGRPTNAVFGFLNMFLKMVDAFHPDGIAVAFDKGKPLVRMEMLPSYKAQRPPMDEDLHVQFPMIKQLLEHLSIPILEAAGWEGDDILGTLARLGEQEGLDMLLITGDRDMYQLTTEHVKIVGTKRGLSDVQLMTPQVVEDLYHGITPALVPDFYGLKGDSSDNIPGVPGIGPKKASALIMRYGSLDEVIAHAEEVPGKMGENLRAHIDDALLSRRVATIQTDAPVELDMRELSFPAFDAHAVHDALGELGIMAMQNRFLMLIGDDEGPSSPDGETLAVADALIARAETAEGIDEAVAELVRAIDAGEWIAAVIDDDKKDGALFGLTHTLWVATSERLIAFEEPEGTEAVSTEHAGGIDLTAGLVRGVISRLLADARLCAPDMKSLIRELVPADSSEPALTDALEIDVSRTFDTTLAAYLLDSARSHFDDGYIADTYLSVSLPPARGEAGAPTDAPVASARAAAVARAAREPLARALELRGAKNVFWDIETPLVPVLVAMERTGMLVDPGCLKDLSEGLESQIDELAVRIRALAGDSDFNISSPMQLSHILFDVMGLPTKGLKKTHRGYYSTNARVLDELAQDNELVRLILEYREKTKIKSTYLDTLGPLRRQDGRVHTTYNQTITATGRLSSSNPNLQNIPTRSELGHTVKTAFSAGEGALFLAVDYSQIELRLLAHLSGDEHLIRAFREGEDFHAETAARVFGVPVDEVTPRLRSRAKAVNFGIVYGQQAFGLSQTLDIPVSEAQEMIDRYFEAYPGVRAFLDRTVAEAAERGYAETMFGRRRPIPELRMKNATQRSFGERTAMNHPMQGSAADIIKIAMRRVAERLHGGDLHAKMILQVHDELDFECPIAEVADVSAMVREEMEGVVKLKVPLIADVSTGVTWADAK</sequence>
<keyword evidence="9 13" id="KW-0234">DNA repair</keyword>
<evidence type="ECO:0000256" key="5">
    <source>
        <dbReference type="ARBA" id="ARBA00022763"/>
    </source>
</evidence>
<evidence type="ECO:0000256" key="2">
    <source>
        <dbReference type="ARBA" id="ARBA00022679"/>
    </source>
</evidence>
<dbReference type="EC" id="2.7.7.7" evidence="12 13"/>
<evidence type="ECO:0000256" key="1">
    <source>
        <dbReference type="ARBA" id="ARBA00007705"/>
    </source>
</evidence>
<keyword evidence="5 13" id="KW-0227">DNA damage</keyword>
<dbReference type="SMART" id="SM00475">
    <property type="entry name" value="53EXOc"/>
    <property type="match status" value="1"/>
</dbReference>
<comment type="catalytic activity">
    <reaction evidence="10 13">
        <text>DNA(n) + a 2'-deoxyribonucleoside 5'-triphosphate = DNA(n+1) + diphosphate</text>
        <dbReference type="Rhea" id="RHEA:22508"/>
        <dbReference type="Rhea" id="RHEA-COMP:17339"/>
        <dbReference type="Rhea" id="RHEA-COMP:17340"/>
        <dbReference type="ChEBI" id="CHEBI:33019"/>
        <dbReference type="ChEBI" id="CHEBI:61560"/>
        <dbReference type="ChEBI" id="CHEBI:173112"/>
        <dbReference type="EC" id="2.7.7.7"/>
    </reaction>
</comment>
<keyword evidence="6 13" id="KW-0540">Nuclease</keyword>
<dbReference type="GO" id="GO:0003677">
    <property type="term" value="F:DNA binding"/>
    <property type="evidence" value="ECO:0007669"/>
    <property type="project" value="UniProtKB-UniRule"/>
</dbReference>
<keyword evidence="2 13" id="KW-0808">Transferase</keyword>
<evidence type="ECO:0000256" key="9">
    <source>
        <dbReference type="ARBA" id="ARBA00023204"/>
    </source>
</evidence>
<dbReference type="NCBIfam" id="TIGR00593">
    <property type="entry name" value="pola"/>
    <property type="match status" value="1"/>
</dbReference>
<evidence type="ECO:0000256" key="12">
    <source>
        <dbReference type="NCBIfam" id="TIGR00593"/>
    </source>
</evidence>
<evidence type="ECO:0000313" key="17">
    <source>
        <dbReference type="Proteomes" id="UP000006851"/>
    </source>
</evidence>
<dbReference type="SMART" id="SM00279">
    <property type="entry name" value="HhH2"/>
    <property type="match status" value="1"/>
</dbReference>
<dbReference type="InterPro" id="IPR018320">
    <property type="entry name" value="DNA_polymerase_1"/>
</dbReference>
<dbReference type="Pfam" id="PF02739">
    <property type="entry name" value="5_3_exonuc_N"/>
    <property type="match status" value="1"/>
</dbReference>
<dbReference type="InterPro" id="IPR002298">
    <property type="entry name" value="DNA_polymerase_A"/>
</dbReference>
<keyword evidence="7 13" id="KW-0239">DNA-directed DNA polymerase</keyword>
<dbReference type="AlphaFoldDB" id="F2N8C9"/>
<dbReference type="SUPFAM" id="SSF88723">
    <property type="entry name" value="PIN domain-like"/>
    <property type="match status" value="1"/>
</dbReference>
<dbReference type="Pfam" id="PF00476">
    <property type="entry name" value="DNA_pol_A"/>
    <property type="match status" value="1"/>
</dbReference>
<dbReference type="STRING" id="700015.Corgl_1210"/>
<evidence type="ECO:0000256" key="3">
    <source>
        <dbReference type="ARBA" id="ARBA00022695"/>
    </source>
</evidence>
<dbReference type="eggNOG" id="COG0258">
    <property type="taxonomic scope" value="Bacteria"/>
</dbReference>
<comment type="function">
    <text evidence="13">In addition to polymerase activity, this DNA polymerase exhibits 5'-3' exonuclease activity.</text>
</comment>
<evidence type="ECO:0000256" key="10">
    <source>
        <dbReference type="ARBA" id="ARBA00049244"/>
    </source>
</evidence>
<comment type="function">
    <text evidence="11">In addition to polymerase activity, this DNA polymerase exhibits 3'-5' and 5'-3' exonuclease activity.</text>
</comment>
<dbReference type="GO" id="GO:0003887">
    <property type="term" value="F:DNA-directed DNA polymerase activity"/>
    <property type="evidence" value="ECO:0007669"/>
    <property type="project" value="UniProtKB-UniRule"/>
</dbReference>